<evidence type="ECO:0000256" key="3">
    <source>
        <dbReference type="ARBA" id="ARBA00023002"/>
    </source>
</evidence>
<evidence type="ECO:0000313" key="6">
    <source>
        <dbReference type="EMBL" id="CCV64631.1"/>
    </source>
</evidence>
<comment type="similarity">
    <text evidence="4">Belongs to the carotenoid/retinoid oxidoreductase family.</text>
</comment>
<dbReference type="NCBIfam" id="TIGR02734">
    <property type="entry name" value="crtI_fam"/>
    <property type="match status" value="1"/>
</dbReference>
<gene>
    <name evidence="6" type="primary">crtI</name>
    <name evidence="6" type="ORF">BN85410540</name>
</gene>
<dbReference type="STRING" id="1318466.BN85410540"/>
<dbReference type="PANTHER" id="PTHR43734">
    <property type="entry name" value="PHYTOENE DESATURASE"/>
    <property type="match status" value="1"/>
</dbReference>
<dbReference type="AlphaFoldDB" id="U4KS15"/>
<keyword evidence="2 4" id="KW-0125">Carotenoid biosynthesis</keyword>
<dbReference type="OrthoDB" id="9814556at2"/>
<evidence type="ECO:0000259" key="5">
    <source>
        <dbReference type="Pfam" id="PF01593"/>
    </source>
</evidence>
<dbReference type="KEGG" id="apal:BN85410540"/>
<evidence type="ECO:0000256" key="1">
    <source>
        <dbReference type="ARBA" id="ARBA00004829"/>
    </source>
</evidence>
<dbReference type="GO" id="GO:0016491">
    <property type="term" value="F:oxidoreductase activity"/>
    <property type="evidence" value="ECO:0007669"/>
    <property type="project" value="UniProtKB-KW"/>
</dbReference>
<dbReference type="Gene3D" id="3.50.50.60">
    <property type="entry name" value="FAD/NAD(P)-binding domain"/>
    <property type="match status" value="2"/>
</dbReference>
<dbReference type="EMBL" id="FO681347">
    <property type="protein sequence ID" value="CCV64631.1"/>
    <property type="molecule type" value="Genomic_DNA"/>
</dbReference>
<keyword evidence="7" id="KW-1185">Reference proteome</keyword>
<organism evidence="6 7">
    <name type="scientific">Alteracholeplasma palmae (strain ATCC 49389 / J233)</name>
    <name type="common">Acholeplasma palmae</name>
    <dbReference type="NCBI Taxonomy" id="1318466"/>
    <lineage>
        <taxon>Bacteria</taxon>
        <taxon>Bacillati</taxon>
        <taxon>Mycoplasmatota</taxon>
        <taxon>Mollicutes</taxon>
        <taxon>Acholeplasmatales</taxon>
        <taxon>Acholeplasmataceae</taxon>
        <taxon>Acholeplasma</taxon>
    </lineage>
</organism>
<dbReference type="GO" id="GO:0016117">
    <property type="term" value="P:carotenoid biosynthetic process"/>
    <property type="evidence" value="ECO:0007669"/>
    <property type="project" value="UniProtKB-KW"/>
</dbReference>
<dbReference type="InterPro" id="IPR002937">
    <property type="entry name" value="Amino_oxidase"/>
</dbReference>
<dbReference type="SUPFAM" id="SSF51905">
    <property type="entry name" value="FAD/NAD(P)-binding domain"/>
    <property type="match status" value="1"/>
</dbReference>
<feature type="domain" description="Amine oxidase" evidence="5">
    <location>
        <begin position="12"/>
        <end position="491"/>
    </location>
</feature>
<accession>U4KS15</accession>
<sequence>MKKVNIIGAGTAGLAAGIRLASAGYDVTIFEKNEKIGGRMYQFDLEGYKFDVGPTIVMMKDIYEDVFRSSGVDPKDYISFERLDPMFRLVFPDKSVLNGTSDLVAMTEEHERFSEKDTQGYLAYLADVYKRYVIAKNHFIEKSFRKKTDFYNPATLYQALKLRTFSNAYDSIGSFVKNEKLRQALAFQTLYIGVSPFSGPSIYTIIPMIELLYGVFYIKGGMYAMAKAMERRFLELGGKIKLNQSVEEILIDNKKQAYGIRVNGENHLSDIVLSNADFPYAMNNLVKEKRNKGKYTPKKIDKMSYSSSSLMIYLGMDKKYDVSVHNIYFTDDFKKNITQLFTDTKPTYPSFYVYSPSQIDQDMAPEGKDILYILVPVPNLHHTEQSWDNKATQVYVDKILDLMTTYDEFKDVKEHIKVKKVFTPLDFKDTFNLAQGATFGLRPTLLQSNYFRPQTKSRYVKGLYFAGSSNHPGAGVPIVLTSAKLAVSDILKDDSHDTNKK</sequence>
<dbReference type="InterPro" id="IPR036188">
    <property type="entry name" value="FAD/NAD-bd_sf"/>
</dbReference>
<dbReference type="RefSeq" id="WP_026661113.1">
    <property type="nucleotide sequence ID" value="NC_022538.1"/>
</dbReference>
<reference evidence="6 7" key="1">
    <citation type="journal article" date="2013" name="J. Mol. Microbiol. Biotechnol.">
        <title>Analysis of the Complete Genomes of Acholeplasma brassicae , A. palmae and A. laidlawii and Their Comparison to the Obligate Parasites from ' Candidatus Phytoplasma'.</title>
        <authorList>
            <person name="Kube M."/>
            <person name="Siewert C."/>
            <person name="Migdoll A.M."/>
            <person name="Duduk B."/>
            <person name="Holz S."/>
            <person name="Rabus R."/>
            <person name="Seemuller E."/>
            <person name="Mitrovic J."/>
            <person name="Muller I."/>
            <person name="Buttner C."/>
            <person name="Reinhardt R."/>
        </authorList>
    </citation>
    <scope>NUCLEOTIDE SEQUENCE [LARGE SCALE GENOMIC DNA]</scope>
    <source>
        <strain evidence="6 7">J233</strain>
    </source>
</reference>
<protein>
    <submittedName>
        <fullName evidence="6">Phytoene desaturase</fullName>
    </submittedName>
</protein>
<dbReference type="HOGENOM" id="CLU_019722_2_1_14"/>
<comment type="pathway">
    <text evidence="1 4">Carotenoid biosynthesis.</text>
</comment>
<evidence type="ECO:0000256" key="4">
    <source>
        <dbReference type="RuleBase" id="RU362075"/>
    </source>
</evidence>
<dbReference type="PANTHER" id="PTHR43734:SF1">
    <property type="entry name" value="PHYTOENE DESATURASE"/>
    <property type="match status" value="1"/>
</dbReference>
<name>U4KS15_ALTPJ</name>
<dbReference type="PRINTS" id="PR00419">
    <property type="entry name" value="ADXRDTASE"/>
</dbReference>
<dbReference type="InterPro" id="IPR014105">
    <property type="entry name" value="Carotenoid/retinoid_OxRdtase"/>
</dbReference>
<evidence type="ECO:0000313" key="7">
    <source>
        <dbReference type="Proteomes" id="UP000032740"/>
    </source>
</evidence>
<keyword evidence="3 4" id="KW-0560">Oxidoreductase</keyword>
<dbReference type="Pfam" id="PF01593">
    <property type="entry name" value="Amino_oxidase"/>
    <property type="match status" value="1"/>
</dbReference>
<dbReference type="Proteomes" id="UP000032740">
    <property type="component" value="Chromosome"/>
</dbReference>
<proteinExistence type="inferred from homology"/>
<evidence type="ECO:0000256" key="2">
    <source>
        <dbReference type="ARBA" id="ARBA00022746"/>
    </source>
</evidence>